<dbReference type="CDD" id="cd02907">
    <property type="entry name" value="Macro_Af1521_BAL-like"/>
    <property type="match status" value="1"/>
</dbReference>
<keyword evidence="5" id="KW-0539">Nucleus</keyword>
<protein>
    <recommendedName>
        <fullName evidence="7">Poly [ADP-ribose] polymerase</fullName>
        <shortName evidence="7">PARP</shortName>
        <ecNumber evidence="7">2.4.2.-</ecNumber>
    </recommendedName>
</protein>
<keyword evidence="3 7" id="KW-0808">Transferase</keyword>
<dbReference type="GO" id="GO:0003714">
    <property type="term" value="F:transcription corepressor activity"/>
    <property type="evidence" value="ECO:0007669"/>
    <property type="project" value="TreeGrafter"/>
</dbReference>
<evidence type="ECO:0000256" key="4">
    <source>
        <dbReference type="ARBA" id="ARBA00023027"/>
    </source>
</evidence>
<keyword evidence="11" id="KW-1185">Reference proteome</keyword>
<evidence type="ECO:0000256" key="1">
    <source>
        <dbReference type="ARBA" id="ARBA00004123"/>
    </source>
</evidence>
<name>A0A556U4I5_BAGYA</name>
<comment type="subcellular location">
    <subcellularLocation>
        <location evidence="1">Nucleus</location>
    </subcellularLocation>
</comment>
<dbReference type="GO" id="GO:0070212">
    <property type="term" value="P:protein poly-ADP-ribosylation"/>
    <property type="evidence" value="ECO:0007669"/>
    <property type="project" value="TreeGrafter"/>
</dbReference>
<dbReference type="GO" id="GO:0005737">
    <property type="term" value="C:cytoplasm"/>
    <property type="evidence" value="ECO:0007669"/>
    <property type="project" value="TreeGrafter"/>
</dbReference>
<evidence type="ECO:0000313" key="11">
    <source>
        <dbReference type="Proteomes" id="UP000319801"/>
    </source>
</evidence>
<dbReference type="GO" id="GO:0005634">
    <property type="term" value="C:nucleus"/>
    <property type="evidence" value="ECO:0007669"/>
    <property type="project" value="UniProtKB-SubCell"/>
</dbReference>
<dbReference type="PROSITE" id="PS51154">
    <property type="entry name" value="MACRO"/>
    <property type="match status" value="1"/>
</dbReference>
<dbReference type="GO" id="GO:0003950">
    <property type="term" value="F:NAD+ poly-ADP-ribosyltransferase activity"/>
    <property type="evidence" value="ECO:0007669"/>
    <property type="project" value="UniProtKB-UniRule"/>
</dbReference>
<dbReference type="GO" id="GO:0010629">
    <property type="term" value="P:negative regulation of gene expression"/>
    <property type="evidence" value="ECO:0007669"/>
    <property type="project" value="TreeGrafter"/>
</dbReference>
<keyword evidence="2 7" id="KW-0328">Glycosyltransferase</keyword>
<evidence type="ECO:0000256" key="3">
    <source>
        <dbReference type="ARBA" id="ARBA00022679"/>
    </source>
</evidence>
<evidence type="ECO:0000313" key="10">
    <source>
        <dbReference type="EMBL" id="TSM60564.1"/>
    </source>
</evidence>
<dbReference type="Pfam" id="PF00644">
    <property type="entry name" value="PARP"/>
    <property type="match status" value="1"/>
</dbReference>
<gene>
    <name evidence="10" type="ORF">Baya_8636</name>
</gene>
<dbReference type="Gene3D" id="3.40.220.10">
    <property type="entry name" value="Leucine Aminopeptidase, subunit E, domain 1"/>
    <property type="match status" value="2"/>
</dbReference>
<dbReference type="AlphaFoldDB" id="A0A556U4I5"/>
<dbReference type="PANTHER" id="PTHR14453:SF70">
    <property type="entry name" value="PROTEIN MONO-ADP-RIBOSYLTRANSFERASE PARP9"/>
    <property type="match status" value="1"/>
</dbReference>
<dbReference type="SUPFAM" id="SSF52949">
    <property type="entry name" value="Macro domain-like"/>
    <property type="match status" value="2"/>
</dbReference>
<sequence length="656" mass="72891">MEDDRMLTLTANGTEVVKQCRAALCQALEGKFQCTPWIHNIEDGAALSFFHSKAAIVPEIRYNKQLSKNLNVSVWKDDLTKHKVDAVVNAANEDLSHGAGLAGALSRVGGPMIQKWSKDLVRKYGKVSTGSVISTKAGNLPCKMIIHAVGPCLSLNPTVEELSKASELLQETVQNILKRANSENLQSVAIPAISSGIFNFPLTKCAEIIVNTVKSAGESRSARARSLEVRLVNNDDPTVQEMLKACLHILGTSDTLPGQNLGNAPTQSSFPSLDLGNITLYLKTGGIENEATEVIVNTIGTDLDLSKGLVTKAILEKGGQQIQQELNRKCRHGLDGDVFVTSGCKLKCPGFHKSLEFPFIELFAPSLEAQKEAKSWLIRTLCSCPEKLEIHNNNIMHLSLEDHKKLMSIQSEFHVEITEIFKSGHGVIIIKGGAAGVGCAALEVEAILCQAQENFAQNEEKLMQNDLNDLGQQIETTPNRLYQKTMLSELNAQNWKKTFSNYDLSVVKVEEIKNVVLKQLFRLNGKRIQAQPQRLYQRVSAQFVDLICRVGFQREYAPPKEQKYGAGIYFTNDLEKGKYFWPEYEERYIYFIEAQVLTGKHTLGSQEMIVPPPTASDPLVRYNSVTNNRGVYVIFNGQHAYPEFIITCQKKDETYI</sequence>
<comment type="caution">
    <text evidence="10">The sequence shown here is derived from an EMBL/GenBank/DDBJ whole genome shotgun (WGS) entry which is preliminary data.</text>
</comment>
<dbReference type="SUPFAM" id="SSF56399">
    <property type="entry name" value="ADP-ribosylation"/>
    <property type="match status" value="1"/>
</dbReference>
<accession>A0A556U4I5</accession>
<dbReference type="GO" id="GO:1990404">
    <property type="term" value="F:NAD+-protein mono-ADP-ribosyltransferase activity"/>
    <property type="evidence" value="ECO:0007669"/>
    <property type="project" value="TreeGrafter"/>
</dbReference>
<dbReference type="OrthoDB" id="6133115at2759"/>
<feature type="domain" description="Macro" evidence="9">
    <location>
        <begin position="59"/>
        <end position="250"/>
    </location>
</feature>
<dbReference type="PANTHER" id="PTHR14453">
    <property type="entry name" value="PARP/ZINC FINGER CCCH TYPE DOMAIN CONTAINING PROTEIN"/>
    <property type="match status" value="1"/>
</dbReference>
<organism evidence="10 11">
    <name type="scientific">Bagarius yarrelli</name>
    <name type="common">Goonch</name>
    <name type="synonym">Bagrus yarrelli</name>
    <dbReference type="NCBI Taxonomy" id="175774"/>
    <lineage>
        <taxon>Eukaryota</taxon>
        <taxon>Metazoa</taxon>
        <taxon>Chordata</taxon>
        <taxon>Craniata</taxon>
        <taxon>Vertebrata</taxon>
        <taxon>Euteleostomi</taxon>
        <taxon>Actinopterygii</taxon>
        <taxon>Neopterygii</taxon>
        <taxon>Teleostei</taxon>
        <taxon>Ostariophysi</taxon>
        <taxon>Siluriformes</taxon>
        <taxon>Sisoridae</taxon>
        <taxon>Sisorinae</taxon>
        <taxon>Bagarius</taxon>
    </lineage>
</organism>
<dbReference type="GO" id="GO:0044389">
    <property type="term" value="F:ubiquitin-like protein ligase binding"/>
    <property type="evidence" value="ECO:0007669"/>
    <property type="project" value="TreeGrafter"/>
</dbReference>
<evidence type="ECO:0000259" key="8">
    <source>
        <dbReference type="PROSITE" id="PS51059"/>
    </source>
</evidence>
<keyword evidence="4 7" id="KW-0520">NAD</keyword>
<comment type="similarity">
    <text evidence="6">Belongs to the ARTD/PARP family.</text>
</comment>
<dbReference type="SMART" id="SM00506">
    <property type="entry name" value="A1pp"/>
    <property type="match status" value="1"/>
</dbReference>
<dbReference type="EMBL" id="VCAZ01000047">
    <property type="protein sequence ID" value="TSM60564.1"/>
    <property type="molecule type" value="Genomic_DNA"/>
</dbReference>
<proteinExistence type="inferred from homology"/>
<feature type="domain" description="PARP catalytic" evidence="8">
    <location>
        <begin position="461"/>
        <end position="656"/>
    </location>
</feature>
<evidence type="ECO:0000256" key="5">
    <source>
        <dbReference type="ARBA" id="ARBA00023242"/>
    </source>
</evidence>
<dbReference type="GO" id="GO:0060335">
    <property type="term" value="P:positive regulation of type II interferon-mediated signaling pathway"/>
    <property type="evidence" value="ECO:0007669"/>
    <property type="project" value="TreeGrafter"/>
</dbReference>
<evidence type="ECO:0000259" key="9">
    <source>
        <dbReference type="PROSITE" id="PS51154"/>
    </source>
</evidence>
<evidence type="ECO:0000256" key="2">
    <source>
        <dbReference type="ARBA" id="ARBA00022676"/>
    </source>
</evidence>
<dbReference type="Gene3D" id="3.90.228.10">
    <property type="match status" value="1"/>
</dbReference>
<dbReference type="InterPro" id="IPR002589">
    <property type="entry name" value="Macro_dom"/>
</dbReference>
<dbReference type="InterPro" id="IPR043472">
    <property type="entry name" value="Macro_dom-like"/>
</dbReference>
<dbReference type="Proteomes" id="UP000319801">
    <property type="component" value="Unassembled WGS sequence"/>
</dbReference>
<reference evidence="10 11" key="1">
    <citation type="journal article" date="2019" name="Genome Biol. Evol.">
        <title>Whole-Genome Sequencing of the Giant Devil Catfish, Bagarius yarrelli.</title>
        <authorList>
            <person name="Jiang W."/>
            <person name="Lv Y."/>
            <person name="Cheng L."/>
            <person name="Yang K."/>
            <person name="Chao B."/>
            <person name="Wang X."/>
            <person name="Li Y."/>
            <person name="Pan X."/>
            <person name="You X."/>
            <person name="Zhang Y."/>
            <person name="Yang J."/>
            <person name="Li J."/>
            <person name="Zhang X."/>
            <person name="Liu S."/>
            <person name="Sun C."/>
            <person name="Yang J."/>
            <person name="Shi Q."/>
        </authorList>
    </citation>
    <scope>NUCLEOTIDE SEQUENCE [LARGE SCALE GENOMIC DNA]</scope>
    <source>
        <strain evidence="10">JWS20170419001</strain>
        <tissue evidence="10">Muscle</tissue>
    </source>
</reference>
<evidence type="ECO:0000256" key="6">
    <source>
        <dbReference type="ARBA" id="ARBA00024347"/>
    </source>
</evidence>
<evidence type="ECO:0000256" key="7">
    <source>
        <dbReference type="RuleBase" id="RU362114"/>
    </source>
</evidence>
<dbReference type="InterPro" id="IPR052056">
    <property type="entry name" value="Mono-ARTD/PARP"/>
</dbReference>
<dbReference type="EC" id="2.4.2.-" evidence="7"/>
<dbReference type="Pfam" id="PF01661">
    <property type="entry name" value="Macro"/>
    <property type="match status" value="1"/>
</dbReference>
<dbReference type="PROSITE" id="PS51059">
    <property type="entry name" value="PARP_CATALYTIC"/>
    <property type="match status" value="1"/>
</dbReference>
<dbReference type="InterPro" id="IPR012317">
    <property type="entry name" value="Poly(ADP-ribose)pol_cat_dom"/>
</dbReference>